<dbReference type="GO" id="GO:1902201">
    <property type="term" value="P:negative regulation of bacterial-type flagellum-dependent cell motility"/>
    <property type="evidence" value="ECO:0007669"/>
    <property type="project" value="TreeGrafter"/>
</dbReference>
<dbReference type="AlphaFoldDB" id="A0A429YWG4"/>
<keyword evidence="3" id="KW-0472">Membrane</keyword>
<feature type="transmembrane region" description="Helical" evidence="3">
    <location>
        <begin position="21"/>
        <end position="39"/>
    </location>
</feature>
<sequence length="269" mass="29114">MRGTLKDLSPRGRRKLFRWTFFGTVGCILFAQAANWLMFREIGQPALGRAIFSGTIIPILLAGPLFFYLTLKLRELAIANHKLVDAATIDYLTRCLNRGAFTAYVEASLAAARASEDNSSGGALLVIDADQFKRINDRFGHGSGDEALRLVATAIRGAVGEKSVVGRLGGEEFAVFIDGHCDALPIAQRVCKAVESVRFTPQGTPWPLTVSVGGMSFAEPAPFSEIYRVADEMLYEAKRSGRNKVAMAPPETLINPAMSSVRDQTATAA</sequence>
<dbReference type="EC" id="2.7.7.65" evidence="1"/>
<dbReference type="EMBL" id="RWKW01000048">
    <property type="protein sequence ID" value="RST85808.1"/>
    <property type="molecule type" value="Genomic_DNA"/>
</dbReference>
<accession>A0A429YWG4</accession>
<comment type="catalytic activity">
    <reaction evidence="2">
        <text>2 GTP = 3',3'-c-di-GMP + 2 diphosphate</text>
        <dbReference type="Rhea" id="RHEA:24898"/>
        <dbReference type="ChEBI" id="CHEBI:33019"/>
        <dbReference type="ChEBI" id="CHEBI:37565"/>
        <dbReference type="ChEBI" id="CHEBI:58805"/>
        <dbReference type="EC" id="2.7.7.65"/>
    </reaction>
</comment>
<dbReference type="InterPro" id="IPR000160">
    <property type="entry name" value="GGDEF_dom"/>
</dbReference>
<dbReference type="InterPro" id="IPR029787">
    <property type="entry name" value="Nucleotide_cyclase"/>
</dbReference>
<dbReference type="Gene3D" id="3.30.70.270">
    <property type="match status" value="1"/>
</dbReference>
<evidence type="ECO:0000256" key="2">
    <source>
        <dbReference type="ARBA" id="ARBA00034247"/>
    </source>
</evidence>
<evidence type="ECO:0000313" key="6">
    <source>
        <dbReference type="Proteomes" id="UP000278398"/>
    </source>
</evidence>
<dbReference type="SUPFAM" id="SSF55073">
    <property type="entry name" value="Nucleotide cyclase"/>
    <property type="match status" value="1"/>
</dbReference>
<protein>
    <recommendedName>
        <fullName evidence="1">diguanylate cyclase</fullName>
        <ecNumber evidence="1">2.7.7.65</ecNumber>
    </recommendedName>
</protein>
<dbReference type="SMART" id="SM00267">
    <property type="entry name" value="GGDEF"/>
    <property type="match status" value="1"/>
</dbReference>
<dbReference type="Pfam" id="PF00990">
    <property type="entry name" value="GGDEF"/>
    <property type="match status" value="1"/>
</dbReference>
<dbReference type="Proteomes" id="UP000278398">
    <property type="component" value="Unassembled WGS sequence"/>
</dbReference>
<dbReference type="NCBIfam" id="TIGR00254">
    <property type="entry name" value="GGDEF"/>
    <property type="match status" value="1"/>
</dbReference>
<dbReference type="CDD" id="cd01949">
    <property type="entry name" value="GGDEF"/>
    <property type="match status" value="1"/>
</dbReference>
<dbReference type="InterPro" id="IPR043128">
    <property type="entry name" value="Rev_trsase/Diguanyl_cyclase"/>
</dbReference>
<keyword evidence="3" id="KW-1133">Transmembrane helix</keyword>
<evidence type="ECO:0000259" key="4">
    <source>
        <dbReference type="PROSITE" id="PS50887"/>
    </source>
</evidence>
<evidence type="ECO:0000256" key="1">
    <source>
        <dbReference type="ARBA" id="ARBA00012528"/>
    </source>
</evidence>
<organism evidence="5 6">
    <name type="scientific">Aquibium carbonis</name>
    <dbReference type="NCBI Taxonomy" id="2495581"/>
    <lineage>
        <taxon>Bacteria</taxon>
        <taxon>Pseudomonadati</taxon>
        <taxon>Pseudomonadota</taxon>
        <taxon>Alphaproteobacteria</taxon>
        <taxon>Hyphomicrobiales</taxon>
        <taxon>Phyllobacteriaceae</taxon>
        <taxon>Aquibium</taxon>
    </lineage>
</organism>
<dbReference type="GO" id="GO:0005886">
    <property type="term" value="C:plasma membrane"/>
    <property type="evidence" value="ECO:0007669"/>
    <property type="project" value="TreeGrafter"/>
</dbReference>
<comment type="caution">
    <text evidence="5">The sequence shown here is derived from an EMBL/GenBank/DDBJ whole genome shotgun (WGS) entry which is preliminary data.</text>
</comment>
<dbReference type="GO" id="GO:0043709">
    <property type="term" value="P:cell adhesion involved in single-species biofilm formation"/>
    <property type="evidence" value="ECO:0007669"/>
    <property type="project" value="TreeGrafter"/>
</dbReference>
<reference evidence="5 6" key="1">
    <citation type="submission" date="2018-12" db="EMBL/GenBank/DDBJ databases">
        <title>Mesorhizobium carbonis sp. nov., isolated from coal mine water.</title>
        <authorList>
            <person name="Xin W."/>
            <person name="Xu Z."/>
            <person name="Xiang F."/>
            <person name="Zhang J."/>
            <person name="Xi L."/>
            <person name="Liu J."/>
        </authorList>
    </citation>
    <scope>NUCLEOTIDE SEQUENCE [LARGE SCALE GENOMIC DNA]</scope>
    <source>
        <strain evidence="5 6">B2.3</strain>
    </source>
</reference>
<dbReference type="GO" id="GO:0052621">
    <property type="term" value="F:diguanylate cyclase activity"/>
    <property type="evidence" value="ECO:0007669"/>
    <property type="project" value="UniProtKB-EC"/>
</dbReference>
<dbReference type="PANTHER" id="PTHR45138:SF9">
    <property type="entry name" value="DIGUANYLATE CYCLASE DGCM-RELATED"/>
    <property type="match status" value="1"/>
</dbReference>
<dbReference type="InterPro" id="IPR050469">
    <property type="entry name" value="Diguanylate_Cyclase"/>
</dbReference>
<dbReference type="RefSeq" id="WP_126700524.1">
    <property type="nucleotide sequence ID" value="NZ_RWKW01000048.1"/>
</dbReference>
<dbReference type="PANTHER" id="PTHR45138">
    <property type="entry name" value="REGULATORY COMPONENTS OF SENSORY TRANSDUCTION SYSTEM"/>
    <property type="match status" value="1"/>
</dbReference>
<feature type="domain" description="GGDEF" evidence="4">
    <location>
        <begin position="120"/>
        <end position="250"/>
    </location>
</feature>
<evidence type="ECO:0000256" key="3">
    <source>
        <dbReference type="SAM" id="Phobius"/>
    </source>
</evidence>
<dbReference type="PROSITE" id="PS50887">
    <property type="entry name" value="GGDEF"/>
    <property type="match status" value="1"/>
</dbReference>
<keyword evidence="3" id="KW-0812">Transmembrane</keyword>
<proteinExistence type="predicted"/>
<feature type="transmembrane region" description="Helical" evidence="3">
    <location>
        <begin position="51"/>
        <end position="71"/>
    </location>
</feature>
<gene>
    <name evidence="5" type="ORF">EJC49_13825</name>
</gene>
<keyword evidence="6" id="KW-1185">Reference proteome</keyword>
<dbReference type="OrthoDB" id="9812260at2"/>
<evidence type="ECO:0000313" key="5">
    <source>
        <dbReference type="EMBL" id="RST85808.1"/>
    </source>
</evidence>
<name>A0A429YWG4_9HYPH</name>